<dbReference type="Proteomes" id="UP000502345">
    <property type="component" value="Chromosome"/>
</dbReference>
<dbReference type="EMBL" id="CP050124">
    <property type="protein sequence ID" value="QIP38886.1"/>
    <property type="molecule type" value="Genomic_DNA"/>
</dbReference>
<organism evidence="1 2">
    <name type="scientific">Rhodococcus erythropolis</name>
    <name type="common">Arthrobacter picolinophilus</name>
    <dbReference type="NCBI Taxonomy" id="1833"/>
    <lineage>
        <taxon>Bacteria</taxon>
        <taxon>Bacillati</taxon>
        <taxon>Actinomycetota</taxon>
        <taxon>Actinomycetes</taxon>
        <taxon>Mycobacteriales</taxon>
        <taxon>Nocardiaceae</taxon>
        <taxon>Rhodococcus</taxon>
        <taxon>Rhodococcus erythropolis group</taxon>
    </lineage>
</organism>
<name>A0A6G9CQ93_RHOER</name>
<proteinExistence type="predicted"/>
<gene>
    <name evidence="1" type="ORF">G9444_1642</name>
</gene>
<protein>
    <submittedName>
        <fullName evidence="1">Uncharacterized protein</fullName>
    </submittedName>
</protein>
<reference evidence="1 2" key="1">
    <citation type="submission" date="2020-03" db="EMBL/GenBank/DDBJ databases">
        <title>Screen low temperature-resistant strains for efficient degradation of petroleum hydrocarbons under the low temperature.</title>
        <authorList>
            <person name="Wang Y."/>
            <person name="Chen J."/>
        </authorList>
    </citation>
    <scope>NUCLEOTIDE SEQUENCE [LARGE SCALE GENOMIC DNA]</scope>
    <source>
        <strain evidence="1 2">KB1</strain>
    </source>
</reference>
<sequence>MPSTSIGLPSASVPVTFAQSARARRELLAGNGKATLEVFFRVGHRLGDFGRLEYRVHDDAATTLAAAVVTGAVVDEDSE</sequence>
<evidence type="ECO:0000313" key="1">
    <source>
        <dbReference type="EMBL" id="QIP38886.1"/>
    </source>
</evidence>
<accession>A0A6G9CQ93</accession>
<dbReference type="AlphaFoldDB" id="A0A6G9CQ93"/>
<evidence type="ECO:0000313" key="2">
    <source>
        <dbReference type="Proteomes" id="UP000502345"/>
    </source>
</evidence>